<organism evidence="1 2">
    <name type="scientific">Zingiber officinale</name>
    <name type="common">Ginger</name>
    <name type="synonym">Amomum zingiber</name>
    <dbReference type="NCBI Taxonomy" id="94328"/>
    <lineage>
        <taxon>Eukaryota</taxon>
        <taxon>Viridiplantae</taxon>
        <taxon>Streptophyta</taxon>
        <taxon>Embryophyta</taxon>
        <taxon>Tracheophyta</taxon>
        <taxon>Spermatophyta</taxon>
        <taxon>Magnoliopsida</taxon>
        <taxon>Liliopsida</taxon>
        <taxon>Zingiberales</taxon>
        <taxon>Zingiberaceae</taxon>
        <taxon>Zingiber</taxon>
    </lineage>
</organism>
<reference evidence="1 2" key="1">
    <citation type="submission" date="2020-08" db="EMBL/GenBank/DDBJ databases">
        <title>Plant Genome Project.</title>
        <authorList>
            <person name="Zhang R.-G."/>
        </authorList>
    </citation>
    <scope>NUCLEOTIDE SEQUENCE [LARGE SCALE GENOMIC DNA]</scope>
    <source>
        <tissue evidence="1">Rhizome</tissue>
    </source>
</reference>
<dbReference type="PANTHER" id="PTHR33052">
    <property type="entry name" value="DUF4228 DOMAIN PROTEIN-RELATED"/>
    <property type="match status" value="1"/>
</dbReference>
<dbReference type="EMBL" id="JACMSC010000016">
    <property type="protein sequence ID" value="KAG6481394.1"/>
    <property type="molecule type" value="Genomic_DNA"/>
</dbReference>
<gene>
    <name evidence="1" type="ORF">ZIOFF_057995</name>
</gene>
<sequence>MGCSSSCQLDGPPPGCVRVVHATGHVVDLPAPVTAGELTGRPPTHVLVLAARIAAFGSERLRLGDRLTAGGVYFLIPHELLRAESSVVDLATHMGRLLATAKRAGPVAVPTAAQKVRPRARAWKPELDAIEEITSY</sequence>
<dbReference type="OrthoDB" id="736928at2759"/>
<protein>
    <submittedName>
        <fullName evidence="1">Uncharacterized protein</fullName>
    </submittedName>
</protein>
<evidence type="ECO:0000313" key="1">
    <source>
        <dbReference type="EMBL" id="KAG6481394.1"/>
    </source>
</evidence>
<proteinExistence type="predicted"/>
<dbReference type="Pfam" id="PF14009">
    <property type="entry name" value="PADRE"/>
    <property type="match status" value="1"/>
</dbReference>
<comment type="caution">
    <text evidence="1">The sequence shown here is derived from an EMBL/GenBank/DDBJ whole genome shotgun (WGS) entry which is preliminary data.</text>
</comment>
<keyword evidence="2" id="KW-1185">Reference proteome</keyword>
<dbReference type="AlphaFoldDB" id="A0A8J5F7K4"/>
<name>A0A8J5F7K4_ZINOF</name>
<evidence type="ECO:0000313" key="2">
    <source>
        <dbReference type="Proteomes" id="UP000734854"/>
    </source>
</evidence>
<accession>A0A8J5F7K4</accession>
<dbReference type="Proteomes" id="UP000734854">
    <property type="component" value="Unassembled WGS sequence"/>
</dbReference>
<dbReference type="InterPro" id="IPR025322">
    <property type="entry name" value="PADRE_dom"/>
</dbReference>